<dbReference type="OrthoDB" id="186173at2"/>
<gene>
    <name evidence="2" type="ORF">DW016_08445</name>
</gene>
<dbReference type="AlphaFoldDB" id="A0A3E3K1R2"/>
<name>A0A3E3K1R2_9FIRM</name>
<feature type="region of interest" description="Disordered" evidence="1">
    <location>
        <begin position="1"/>
        <end position="33"/>
    </location>
</feature>
<dbReference type="Proteomes" id="UP000261080">
    <property type="component" value="Unassembled WGS sequence"/>
</dbReference>
<organism evidence="2 3">
    <name type="scientific">Sellimonas intestinalis</name>
    <dbReference type="NCBI Taxonomy" id="1653434"/>
    <lineage>
        <taxon>Bacteria</taxon>
        <taxon>Bacillati</taxon>
        <taxon>Bacillota</taxon>
        <taxon>Clostridia</taxon>
        <taxon>Lachnospirales</taxon>
        <taxon>Lachnospiraceae</taxon>
        <taxon>Sellimonas</taxon>
    </lineage>
</organism>
<accession>A0A3E3K1R2</accession>
<dbReference type="RefSeq" id="WP_117493523.1">
    <property type="nucleotide sequence ID" value="NZ_JAAISY010000005.1"/>
</dbReference>
<comment type="caution">
    <text evidence="2">The sequence shown here is derived from an EMBL/GenBank/DDBJ whole genome shotgun (WGS) entry which is preliminary data.</text>
</comment>
<proteinExistence type="predicted"/>
<protein>
    <submittedName>
        <fullName evidence="2">Uncharacterized protein</fullName>
    </submittedName>
</protein>
<dbReference type="EMBL" id="QVLX01000004">
    <property type="protein sequence ID" value="RGE86965.1"/>
    <property type="molecule type" value="Genomic_DNA"/>
</dbReference>
<feature type="compositionally biased region" description="Basic and acidic residues" evidence="1">
    <location>
        <begin position="8"/>
        <end position="17"/>
    </location>
</feature>
<evidence type="ECO:0000313" key="3">
    <source>
        <dbReference type="Proteomes" id="UP000261080"/>
    </source>
</evidence>
<evidence type="ECO:0000256" key="1">
    <source>
        <dbReference type="SAM" id="MobiDB-lite"/>
    </source>
</evidence>
<reference evidence="2 3" key="1">
    <citation type="submission" date="2018-08" db="EMBL/GenBank/DDBJ databases">
        <title>A genome reference for cultivated species of the human gut microbiota.</title>
        <authorList>
            <person name="Zou Y."/>
            <person name="Xue W."/>
            <person name="Luo G."/>
        </authorList>
    </citation>
    <scope>NUCLEOTIDE SEQUENCE [LARGE SCALE GENOMIC DNA]</scope>
    <source>
        <strain evidence="2 3">AF37-2AT</strain>
    </source>
</reference>
<keyword evidence="3" id="KW-1185">Reference proteome</keyword>
<evidence type="ECO:0000313" key="2">
    <source>
        <dbReference type="EMBL" id="RGE86965.1"/>
    </source>
</evidence>
<sequence length="82" mass="9227">MLAALADAYRKSKKDSGTNRINRRTGLKPEKLYPQYRQNSGEPAEISAFNTAAEDRRKMGFVTMLKSISEIAPYVPFGKSKE</sequence>